<sequence>MIRRFREAPPRSRADRQRLASVRASLEAGPSPVAEGSTDQFWWQQQEASSGMAGQAGRAGAAAWGWQA</sequence>
<keyword evidence="3" id="KW-1185">Reference proteome</keyword>
<proteinExistence type="predicted"/>
<evidence type="ECO:0000313" key="3">
    <source>
        <dbReference type="Proteomes" id="UP001489004"/>
    </source>
</evidence>
<feature type="compositionally biased region" description="Low complexity" evidence="1">
    <location>
        <begin position="48"/>
        <end position="68"/>
    </location>
</feature>
<organism evidence="2 3">
    <name type="scientific">[Myrmecia] bisecta</name>
    <dbReference type="NCBI Taxonomy" id="41462"/>
    <lineage>
        <taxon>Eukaryota</taxon>
        <taxon>Viridiplantae</taxon>
        <taxon>Chlorophyta</taxon>
        <taxon>core chlorophytes</taxon>
        <taxon>Trebouxiophyceae</taxon>
        <taxon>Trebouxiales</taxon>
        <taxon>Trebouxiaceae</taxon>
        <taxon>Myrmecia</taxon>
    </lineage>
</organism>
<accession>A0AAW1PT69</accession>
<protein>
    <submittedName>
        <fullName evidence="2">Uncharacterized protein</fullName>
    </submittedName>
</protein>
<evidence type="ECO:0000256" key="1">
    <source>
        <dbReference type="SAM" id="MobiDB-lite"/>
    </source>
</evidence>
<feature type="compositionally biased region" description="Polar residues" evidence="1">
    <location>
        <begin position="37"/>
        <end position="47"/>
    </location>
</feature>
<gene>
    <name evidence="2" type="ORF">WJX72_007725</name>
</gene>
<name>A0AAW1PT69_9CHLO</name>
<evidence type="ECO:0000313" key="2">
    <source>
        <dbReference type="EMBL" id="KAK9811657.1"/>
    </source>
</evidence>
<dbReference type="Proteomes" id="UP001489004">
    <property type="component" value="Unassembled WGS sequence"/>
</dbReference>
<dbReference type="AlphaFoldDB" id="A0AAW1PT69"/>
<feature type="compositionally biased region" description="Basic and acidic residues" evidence="1">
    <location>
        <begin position="1"/>
        <end position="18"/>
    </location>
</feature>
<dbReference type="EMBL" id="JALJOR010000009">
    <property type="protein sequence ID" value="KAK9811657.1"/>
    <property type="molecule type" value="Genomic_DNA"/>
</dbReference>
<comment type="caution">
    <text evidence="2">The sequence shown here is derived from an EMBL/GenBank/DDBJ whole genome shotgun (WGS) entry which is preliminary data.</text>
</comment>
<feature type="region of interest" description="Disordered" evidence="1">
    <location>
        <begin position="1"/>
        <end position="68"/>
    </location>
</feature>
<reference evidence="2 3" key="1">
    <citation type="journal article" date="2024" name="Nat. Commun.">
        <title>Phylogenomics reveals the evolutionary origins of lichenization in chlorophyte algae.</title>
        <authorList>
            <person name="Puginier C."/>
            <person name="Libourel C."/>
            <person name="Otte J."/>
            <person name="Skaloud P."/>
            <person name="Haon M."/>
            <person name="Grisel S."/>
            <person name="Petersen M."/>
            <person name="Berrin J.G."/>
            <person name="Delaux P.M."/>
            <person name="Dal Grande F."/>
            <person name="Keller J."/>
        </authorList>
    </citation>
    <scope>NUCLEOTIDE SEQUENCE [LARGE SCALE GENOMIC DNA]</scope>
    <source>
        <strain evidence="2 3">SAG 2043</strain>
    </source>
</reference>